<name>A0A4R3P444_9HYPH</name>
<evidence type="ECO:0000256" key="8">
    <source>
        <dbReference type="SAM" id="SignalP"/>
    </source>
</evidence>
<keyword evidence="5" id="KW-0430">Lectin</keyword>
<dbReference type="Pfam" id="PF07886">
    <property type="entry name" value="BA14K"/>
    <property type="match status" value="1"/>
</dbReference>
<proteinExistence type="inferred from homology"/>
<reference evidence="9 10" key="1">
    <citation type="submission" date="2019-03" db="EMBL/GenBank/DDBJ databases">
        <title>Freshwater and sediment microbial communities from various areas in North America, analyzing microbe dynamics in response to fracking.</title>
        <authorList>
            <person name="Lamendella R."/>
        </authorList>
    </citation>
    <scope>NUCLEOTIDE SEQUENCE [LARGE SCALE GENOMIC DNA]</scope>
    <source>
        <strain evidence="9 10">175.2</strain>
    </source>
</reference>
<dbReference type="RefSeq" id="WP_245510934.1">
    <property type="nucleotide sequence ID" value="NZ_SMAR01000004.1"/>
</dbReference>
<dbReference type="GO" id="GO:0030246">
    <property type="term" value="F:carbohydrate binding"/>
    <property type="evidence" value="ECO:0007669"/>
    <property type="project" value="UniProtKB-KW"/>
</dbReference>
<comment type="subcellular location">
    <subcellularLocation>
        <location evidence="1">Membrane</location>
        <topology evidence="1">Single-pass membrane protein</topology>
    </subcellularLocation>
</comment>
<keyword evidence="4" id="KW-0472">Membrane</keyword>
<keyword evidence="10" id="KW-1185">Reference proteome</keyword>
<keyword evidence="8" id="KW-0732">Signal</keyword>
<accession>A0A4R3P444</accession>
<evidence type="ECO:0000256" key="6">
    <source>
        <dbReference type="ARBA" id="ARBA00025321"/>
    </source>
</evidence>
<evidence type="ECO:0000313" key="9">
    <source>
        <dbReference type="EMBL" id="TCT42895.1"/>
    </source>
</evidence>
<gene>
    <name evidence="9" type="ORF">EDC90_1004197</name>
</gene>
<dbReference type="AlphaFoldDB" id="A0A4R3P444"/>
<dbReference type="GO" id="GO:0016020">
    <property type="term" value="C:membrane"/>
    <property type="evidence" value="ECO:0007669"/>
    <property type="project" value="UniProtKB-SubCell"/>
</dbReference>
<evidence type="ECO:0000313" key="10">
    <source>
        <dbReference type="Proteomes" id="UP000295097"/>
    </source>
</evidence>
<evidence type="ECO:0000256" key="7">
    <source>
        <dbReference type="SAM" id="MobiDB-lite"/>
    </source>
</evidence>
<evidence type="ECO:0000256" key="4">
    <source>
        <dbReference type="ARBA" id="ARBA00022475"/>
    </source>
</evidence>
<dbReference type="InterPro" id="IPR012413">
    <property type="entry name" value="BA14K"/>
</dbReference>
<evidence type="ECO:0000256" key="2">
    <source>
        <dbReference type="ARBA" id="ARBA00010270"/>
    </source>
</evidence>
<evidence type="ECO:0000256" key="3">
    <source>
        <dbReference type="ARBA" id="ARBA00020552"/>
    </source>
</evidence>
<comment type="caution">
    <text evidence="9">The sequence shown here is derived from an EMBL/GenBank/DDBJ whole genome shotgun (WGS) entry which is preliminary data.</text>
</comment>
<organism evidence="9 10">
    <name type="scientific">Martelella mediterranea</name>
    <dbReference type="NCBI Taxonomy" id="293089"/>
    <lineage>
        <taxon>Bacteria</taxon>
        <taxon>Pseudomonadati</taxon>
        <taxon>Pseudomonadota</taxon>
        <taxon>Alphaproteobacteria</taxon>
        <taxon>Hyphomicrobiales</taxon>
        <taxon>Aurantimonadaceae</taxon>
        <taxon>Martelella</taxon>
    </lineage>
</organism>
<feature type="region of interest" description="Disordered" evidence="7">
    <location>
        <begin position="67"/>
        <end position="103"/>
    </location>
</feature>
<dbReference type="Proteomes" id="UP000295097">
    <property type="component" value="Unassembled WGS sequence"/>
</dbReference>
<feature type="signal peptide" evidence="8">
    <location>
        <begin position="1"/>
        <end position="27"/>
    </location>
</feature>
<evidence type="ECO:0000256" key="1">
    <source>
        <dbReference type="ARBA" id="ARBA00004167"/>
    </source>
</evidence>
<dbReference type="EMBL" id="SMAR01000004">
    <property type="protein sequence ID" value="TCT42895.1"/>
    <property type="molecule type" value="Genomic_DNA"/>
</dbReference>
<comment type="function">
    <text evidence="6">Has immunoglobulin-binding and hemagglutination properties, and can bind to mannose. Essential for virulence. May be involved in LPS biosynthesis or polysaccharide transport.</text>
</comment>
<sequence>MLKYHRRIVTVLVTAGVIASSVLPAAARPVGGFHGGLGNFHAPVAAEHFRGPGPARAPGHPEFHPQFGPHPHMAYPPAVSRPHNAPGWQGPSVRQPYRPPPPYRYPPPPPPLPYYGGPYYGPGWDGPPYGPYGPGWGWNGSAWVPFAAFGAGALIGGGVAAATENNSSGNTSVENPSINPKHYQWCEEHYKSYRESDNTYQPYHGPRKQCLSPYY</sequence>
<comment type="similarity">
    <text evidence="2">Belongs to the BA14k family.</text>
</comment>
<keyword evidence="4" id="KW-1003">Cell membrane</keyword>
<protein>
    <recommendedName>
        <fullName evidence="3">Lectin-like protein BA14k</fullName>
    </recommendedName>
</protein>
<evidence type="ECO:0000256" key="5">
    <source>
        <dbReference type="ARBA" id="ARBA00022734"/>
    </source>
</evidence>
<feature type="chain" id="PRO_5020752995" description="Lectin-like protein BA14k" evidence="8">
    <location>
        <begin position="28"/>
        <end position="215"/>
    </location>
</feature>